<protein>
    <submittedName>
        <fullName evidence="1">Uncharacterized protein</fullName>
    </submittedName>
</protein>
<evidence type="ECO:0000313" key="1">
    <source>
        <dbReference type="EMBL" id="KAL2825286.1"/>
    </source>
</evidence>
<comment type="caution">
    <text evidence="1">The sequence shown here is derived from an EMBL/GenBank/DDBJ whole genome shotgun (WGS) entry which is preliminary data.</text>
</comment>
<dbReference type="Proteomes" id="UP001610335">
    <property type="component" value="Unassembled WGS sequence"/>
</dbReference>
<proteinExistence type="predicted"/>
<reference evidence="1 2" key="1">
    <citation type="submission" date="2024-07" db="EMBL/GenBank/DDBJ databases">
        <title>Section-level genome sequencing and comparative genomics of Aspergillus sections Usti and Cavernicolus.</title>
        <authorList>
            <consortium name="Lawrence Berkeley National Laboratory"/>
            <person name="Nybo J.L."/>
            <person name="Vesth T.C."/>
            <person name="Theobald S."/>
            <person name="Frisvad J.C."/>
            <person name="Larsen T.O."/>
            <person name="Kjaerboelling I."/>
            <person name="Rothschild-Mancinelli K."/>
            <person name="Lyhne E.K."/>
            <person name="Kogle M.E."/>
            <person name="Barry K."/>
            <person name="Clum A."/>
            <person name="Na H."/>
            <person name="Ledsgaard L."/>
            <person name="Lin J."/>
            <person name="Lipzen A."/>
            <person name="Kuo A."/>
            <person name="Riley R."/>
            <person name="Mondo S."/>
            <person name="LaButti K."/>
            <person name="Haridas S."/>
            <person name="Pangalinan J."/>
            <person name="Salamov A.A."/>
            <person name="Simmons B.A."/>
            <person name="Magnuson J.K."/>
            <person name="Chen J."/>
            <person name="Drula E."/>
            <person name="Henrissat B."/>
            <person name="Wiebenga A."/>
            <person name="Lubbers R.J."/>
            <person name="Gomes A.C."/>
            <person name="Makela M.R."/>
            <person name="Stajich J."/>
            <person name="Grigoriev I.V."/>
            <person name="Mortensen U.H."/>
            <person name="De vries R.P."/>
            <person name="Baker S.E."/>
            <person name="Andersen M.R."/>
        </authorList>
    </citation>
    <scope>NUCLEOTIDE SEQUENCE [LARGE SCALE GENOMIC DNA]</scope>
    <source>
        <strain evidence="1 2">CBS 600.67</strain>
    </source>
</reference>
<organism evidence="1 2">
    <name type="scientific">Aspergillus cavernicola</name>
    <dbReference type="NCBI Taxonomy" id="176166"/>
    <lineage>
        <taxon>Eukaryota</taxon>
        <taxon>Fungi</taxon>
        <taxon>Dikarya</taxon>
        <taxon>Ascomycota</taxon>
        <taxon>Pezizomycotina</taxon>
        <taxon>Eurotiomycetes</taxon>
        <taxon>Eurotiomycetidae</taxon>
        <taxon>Eurotiales</taxon>
        <taxon>Aspergillaceae</taxon>
        <taxon>Aspergillus</taxon>
        <taxon>Aspergillus subgen. Nidulantes</taxon>
    </lineage>
</organism>
<accession>A0ABR4IC15</accession>
<name>A0ABR4IC15_9EURO</name>
<keyword evidence="2" id="KW-1185">Reference proteome</keyword>
<evidence type="ECO:0000313" key="2">
    <source>
        <dbReference type="Proteomes" id="UP001610335"/>
    </source>
</evidence>
<dbReference type="EMBL" id="JBFXLS010000037">
    <property type="protein sequence ID" value="KAL2825286.1"/>
    <property type="molecule type" value="Genomic_DNA"/>
</dbReference>
<gene>
    <name evidence="1" type="ORF">BDW59DRAFT_146345</name>
</gene>
<sequence length="279" mass="31968">MSPPSTNTQPLEVVRSAASFTSSVHLITHIRSSIEEAKSFTELVFTHVDKEWAREATEYLDETFESSSARKHYNSVTRVLWIRVMPTWIHDVVARWWHDQLMDWVFDQLLTRDEGKYLYPGVGTTFKFLQGPYVSSRKEPDFFIVANNDTMPKVVMESGWSESHNRLFDDMNLWLVGGSGDVRLVFILKWSRIRNSNRVRGWVEVYGLDTQGMSVMRQREVVFPVPQGETAAPVINIARRMFFGAHGPNPMGSLPFSIATLRALARAALEKMDLVPVEE</sequence>